<sequence>MEEEHSGGAPWLSLTAGFWLMMRPLESHGELAGLEGGVGFRLPSPDGSTSQLHPNLEENQAAGIDHQTQEALPVQDTLGPGKSTWWEQAIRGGGAAPDGTPRVDDERHQPYSIRPAWLSTAMTFGSKTYAIKVPVSKLSPVKSMSRDRSILWEYMIGGKLEQPGELSKENHAVEASLPQIWDRTIGHHGPVSDILRAVGRMEEHGDASAVQEFVPFLSNAYLHLIGIDLKNAESTSREIAQLDWIMKWFHYHAFRVTESSSESEGEHEELAFFYEELTRQLLHHVHAALQDTHRDLKLHFSSPGALDLGKVYNTFLQDQLKENTQFLNAIKHKFSHPSSHAQLHHLNLACGHILSDLQNLAGEMHVEGKSFARALVHHIDPGLQEDLDVLLRQLFFMSKHAPNYYLKMKTVVHKSGSLALLRVQYKQVDEFLRLIENMDNTLPIKNYMDFLDASSSKIAHFRDNMLEKLLAQEEGSKPFPAHGLSHDKLRALVSDLKSLKMADVLSHMQLSKAQLSWLNIHPHPALQPNHDSFSSKQDFRQDLVWKLEAIKKNSHQGSTKPENSQESAEETRISMQLSKAQPSWLNIHPHPAPQRNHDSSSSMRDLHQNLVRKLEAIIKNSHQGSTKPENPQESAEETRISTSPMISPSESSSPKFCTPKSHFDSLSPL</sequence>
<evidence type="ECO:0000256" key="1">
    <source>
        <dbReference type="SAM" id="MobiDB-lite"/>
    </source>
</evidence>
<protein>
    <submittedName>
        <fullName evidence="2">Uncharacterized protein</fullName>
    </submittedName>
</protein>
<comment type="caution">
    <text evidence="2">The sequence shown here is derived from an EMBL/GenBank/DDBJ whole genome shotgun (WGS) entry which is preliminary data.</text>
</comment>
<feature type="compositionally biased region" description="Polar residues" evidence="1">
    <location>
        <begin position="573"/>
        <end position="584"/>
    </location>
</feature>
<proteinExistence type="predicted"/>
<feature type="region of interest" description="Disordered" evidence="1">
    <location>
        <begin position="619"/>
        <end position="669"/>
    </location>
</feature>
<dbReference type="EMBL" id="LAVV01004743">
    <property type="protein sequence ID" value="KNZ61283.1"/>
    <property type="molecule type" value="Genomic_DNA"/>
</dbReference>
<feature type="compositionally biased region" description="Low complexity" evidence="1">
    <location>
        <begin position="641"/>
        <end position="654"/>
    </location>
</feature>
<organism evidence="2 3">
    <name type="scientific">Puccinia sorghi</name>
    <dbReference type="NCBI Taxonomy" id="27349"/>
    <lineage>
        <taxon>Eukaryota</taxon>
        <taxon>Fungi</taxon>
        <taxon>Dikarya</taxon>
        <taxon>Basidiomycota</taxon>
        <taxon>Pucciniomycotina</taxon>
        <taxon>Pucciniomycetes</taxon>
        <taxon>Pucciniales</taxon>
        <taxon>Pucciniaceae</taxon>
        <taxon>Puccinia</taxon>
    </lineage>
</organism>
<dbReference type="VEuPathDB" id="FungiDB:VP01_1426g1"/>
<dbReference type="AlphaFoldDB" id="A0A0L6VKJ9"/>
<evidence type="ECO:0000313" key="3">
    <source>
        <dbReference type="Proteomes" id="UP000037035"/>
    </source>
</evidence>
<reference evidence="2 3" key="1">
    <citation type="submission" date="2015-08" db="EMBL/GenBank/DDBJ databases">
        <title>Next Generation Sequencing and Analysis of the Genome of Puccinia sorghi L Schw, the Causal Agent of Maize Common Rust.</title>
        <authorList>
            <person name="Rochi L."/>
            <person name="Burguener G."/>
            <person name="Darino M."/>
            <person name="Turjanski A."/>
            <person name="Kreff E."/>
            <person name="Dieguez M.J."/>
            <person name="Sacco F."/>
        </authorList>
    </citation>
    <scope>NUCLEOTIDE SEQUENCE [LARGE SCALE GENOMIC DNA]</scope>
    <source>
        <strain evidence="2 3">RO10H11247</strain>
    </source>
</reference>
<feature type="region of interest" description="Disordered" evidence="1">
    <location>
        <begin position="552"/>
        <end position="604"/>
    </location>
</feature>
<dbReference type="Proteomes" id="UP000037035">
    <property type="component" value="Unassembled WGS sequence"/>
</dbReference>
<dbReference type="OrthoDB" id="2519010at2759"/>
<keyword evidence="3" id="KW-1185">Reference proteome</keyword>
<name>A0A0L6VKJ9_9BASI</name>
<feature type="compositionally biased region" description="Polar residues" evidence="1">
    <location>
        <begin position="555"/>
        <end position="566"/>
    </location>
</feature>
<evidence type="ECO:0000313" key="2">
    <source>
        <dbReference type="EMBL" id="KNZ61283.1"/>
    </source>
</evidence>
<gene>
    <name evidence="2" type="ORF">VP01_1426g1</name>
</gene>
<accession>A0A0L6VKJ9</accession>
<feature type="compositionally biased region" description="Polar residues" evidence="1">
    <location>
        <begin position="620"/>
        <end position="633"/>
    </location>
</feature>